<dbReference type="Proteomes" id="UP001500506">
    <property type="component" value="Unassembled WGS sequence"/>
</dbReference>
<feature type="compositionally biased region" description="Pro residues" evidence="11">
    <location>
        <begin position="10"/>
        <end position="19"/>
    </location>
</feature>
<feature type="transmembrane region" description="Helical" evidence="12">
    <location>
        <begin position="65"/>
        <end position="84"/>
    </location>
</feature>
<accession>A0ABN2KXK2</accession>
<dbReference type="InterPro" id="IPR001851">
    <property type="entry name" value="ABC_transp_permease"/>
</dbReference>
<feature type="transmembrane region" description="Helical" evidence="12">
    <location>
        <begin position="236"/>
        <end position="255"/>
    </location>
</feature>
<comment type="caution">
    <text evidence="13">The sequence shown here is derived from an EMBL/GenBank/DDBJ whole genome shotgun (WGS) entry which is preliminary data.</text>
</comment>
<dbReference type="PANTHER" id="PTHR32196">
    <property type="entry name" value="ABC TRANSPORTER PERMEASE PROTEIN YPHD-RELATED-RELATED"/>
    <property type="match status" value="1"/>
</dbReference>
<evidence type="ECO:0000256" key="11">
    <source>
        <dbReference type="SAM" id="MobiDB-lite"/>
    </source>
</evidence>
<evidence type="ECO:0000256" key="8">
    <source>
        <dbReference type="ARBA" id="ARBA00023136"/>
    </source>
</evidence>
<keyword evidence="6 12" id="KW-0812">Transmembrane</keyword>
<dbReference type="RefSeq" id="WP_232499202.1">
    <property type="nucleotide sequence ID" value="NZ_BAAANH010000007.1"/>
</dbReference>
<proteinExistence type="predicted"/>
<sequence length="352" mass="36003">MTDTVTSTPTPAPTPPPTKSRPGGSRLAGVLRLREFPVALALIVLVLVTYAANPLFLSPQGTKDLLLNATIMIILGVGQALVIITRNVDLSVGSILGLVAFGTGSLFANVPGIPIIAVFAIGLAFGAILGAINGLLVTLARVPALVITLGTLYIYRGLNNAWAGGTQYFADDRPDAFGALSVDTILGFPLITLLAVLVVVVVAIVMAGTRSGRDLYAIGSDPDAAKLFGIPVGRRVFIAFAVNGVLAGLAGVLYASRFNSVGATTGTGLELDVVAAAVVGGVAIFGGSGSVVGAAIGALLLTTITSALTALRVDKFWQQAIVGVLILAAIIIDRVASIRTARRLRLSEARDV</sequence>
<evidence type="ECO:0000256" key="12">
    <source>
        <dbReference type="SAM" id="Phobius"/>
    </source>
</evidence>
<evidence type="ECO:0000256" key="5">
    <source>
        <dbReference type="ARBA" id="ARBA00022519"/>
    </source>
</evidence>
<evidence type="ECO:0000256" key="2">
    <source>
        <dbReference type="ARBA" id="ARBA00011262"/>
    </source>
</evidence>
<feature type="transmembrane region" description="Helical" evidence="12">
    <location>
        <begin position="36"/>
        <end position="53"/>
    </location>
</feature>
<keyword evidence="5" id="KW-0997">Cell inner membrane</keyword>
<feature type="transmembrane region" description="Helical" evidence="12">
    <location>
        <begin position="185"/>
        <end position="207"/>
    </location>
</feature>
<keyword evidence="7 12" id="KW-1133">Transmembrane helix</keyword>
<feature type="region of interest" description="Disordered" evidence="11">
    <location>
        <begin position="1"/>
        <end position="24"/>
    </location>
</feature>
<comment type="subcellular location">
    <subcellularLocation>
        <location evidence="1">Cell membrane</location>
        <topology evidence="1">Multi-pass membrane protein</topology>
    </subcellularLocation>
</comment>
<keyword evidence="3" id="KW-0813">Transport</keyword>
<dbReference type="Pfam" id="PF02653">
    <property type="entry name" value="BPD_transp_2"/>
    <property type="match status" value="1"/>
</dbReference>
<keyword evidence="8 12" id="KW-0472">Membrane</keyword>
<evidence type="ECO:0000256" key="10">
    <source>
        <dbReference type="ARBA" id="ARBA00039382"/>
    </source>
</evidence>
<keyword evidence="4" id="KW-1003">Cell membrane</keyword>
<dbReference type="CDD" id="cd06579">
    <property type="entry name" value="TM_PBP1_transp_AraH_like"/>
    <property type="match status" value="1"/>
</dbReference>
<dbReference type="PANTHER" id="PTHR32196:SF29">
    <property type="entry name" value="AUTOINDUCER 2 IMPORT SYSTEM PERMEASE PROTEIN LSRC"/>
    <property type="match status" value="1"/>
</dbReference>
<comment type="subunit">
    <text evidence="2">The complex is composed of two ATP-binding proteins (LsrA), two transmembrane proteins (LsrC and LsrD) and a solute-binding protein (LsrB).</text>
</comment>
<organism evidence="13 14">
    <name type="scientific">Agromyces humatus</name>
    <dbReference type="NCBI Taxonomy" id="279573"/>
    <lineage>
        <taxon>Bacteria</taxon>
        <taxon>Bacillati</taxon>
        <taxon>Actinomycetota</taxon>
        <taxon>Actinomycetes</taxon>
        <taxon>Micrococcales</taxon>
        <taxon>Microbacteriaceae</taxon>
        <taxon>Agromyces</taxon>
    </lineage>
</organism>
<keyword evidence="14" id="KW-1185">Reference proteome</keyword>
<name>A0ABN2KXK2_9MICO</name>
<protein>
    <recommendedName>
        <fullName evidence="10">Autoinducer 2 import system permease protein LsrC</fullName>
    </recommendedName>
</protein>
<evidence type="ECO:0000256" key="1">
    <source>
        <dbReference type="ARBA" id="ARBA00004651"/>
    </source>
</evidence>
<dbReference type="EMBL" id="BAAANH010000007">
    <property type="protein sequence ID" value="GAA1768898.1"/>
    <property type="molecule type" value="Genomic_DNA"/>
</dbReference>
<evidence type="ECO:0000256" key="4">
    <source>
        <dbReference type="ARBA" id="ARBA00022475"/>
    </source>
</evidence>
<feature type="transmembrane region" description="Helical" evidence="12">
    <location>
        <begin position="90"/>
        <end position="108"/>
    </location>
</feature>
<feature type="transmembrane region" description="Helical" evidence="12">
    <location>
        <begin position="316"/>
        <end position="336"/>
    </location>
</feature>
<evidence type="ECO:0000256" key="3">
    <source>
        <dbReference type="ARBA" id="ARBA00022448"/>
    </source>
</evidence>
<evidence type="ECO:0000256" key="9">
    <source>
        <dbReference type="ARBA" id="ARBA00025439"/>
    </source>
</evidence>
<reference evidence="13 14" key="1">
    <citation type="journal article" date="2019" name="Int. J. Syst. Evol. Microbiol.">
        <title>The Global Catalogue of Microorganisms (GCM) 10K type strain sequencing project: providing services to taxonomists for standard genome sequencing and annotation.</title>
        <authorList>
            <consortium name="The Broad Institute Genomics Platform"/>
            <consortium name="The Broad Institute Genome Sequencing Center for Infectious Disease"/>
            <person name="Wu L."/>
            <person name="Ma J."/>
        </authorList>
    </citation>
    <scope>NUCLEOTIDE SEQUENCE [LARGE SCALE GENOMIC DNA]</scope>
    <source>
        <strain evidence="13 14">JCM 14319</strain>
    </source>
</reference>
<comment type="function">
    <text evidence="9">Part of the ABC transporter complex LsrABCD involved in autoinducer 2 (AI-2) import. Probably responsible for the translocation of the substrate across the membrane.</text>
</comment>
<evidence type="ECO:0000313" key="14">
    <source>
        <dbReference type="Proteomes" id="UP001500506"/>
    </source>
</evidence>
<evidence type="ECO:0000256" key="7">
    <source>
        <dbReference type="ARBA" id="ARBA00022989"/>
    </source>
</evidence>
<gene>
    <name evidence="13" type="ORF">GCM10009747_32430</name>
</gene>
<evidence type="ECO:0000256" key="6">
    <source>
        <dbReference type="ARBA" id="ARBA00022692"/>
    </source>
</evidence>
<feature type="transmembrane region" description="Helical" evidence="12">
    <location>
        <begin position="115"/>
        <end position="136"/>
    </location>
</feature>
<evidence type="ECO:0000313" key="13">
    <source>
        <dbReference type="EMBL" id="GAA1768898.1"/>
    </source>
</evidence>